<dbReference type="RefSeq" id="WP_021779924.1">
    <property type="nucleotide sequence ID" value="NZ_BATA01000015.1"/>
</dbReference>
<protein>
    <submittedName>
        <fullName evidence="2">Uncharacterized protein</fullName>
    </submittedName>
</protein>
<feature type="compositionally biased region" description="Polar residues" evidence="1">
    <location>
        <begin position="73"/>
        <end position="86"/>
    </location>
</feature>
<keyword evidence="3" id="KW-1185">Reference proteome</keyword>
<gene>
    <name evidence="2" type="ORF">MBEHAL_0899</name>
</gene>
<accession>U3A3B0</accession>
<organism evidence="2 3">
    <name type="scientific">Halarchaeum acidiphilum MH1-52-1</name>
    <dbReference type="NCBI Taxonomy" id="1261545"/>
    <lineage>
        <taxon>Archaea</taxon>
        <taxon>Methanobacteriati</taxon>
        <taxon>Methanobacteriota</taxon>
        <taxon>Stenosarchaea group</taxon>
        <taxon>Halobacteria</taxon>
        <taxon>Halobacteriales</taxon>
        <taxon>Halobacteriaceae</taxon>
    </lineage>
</organism>
<evidence type="ECO:0000313" key="3">
    <source>
        <dbReference type="Proteomes" id="UP000016986"/>
    </source>
</evidence>
<dbReference type="Proteomes" id="UP000016986">
    <property type="component" value="Unassembled WGS sequence"/>
</dbReference>
<sequence>MGARTSSVGHPDALNDTTAPVVVTLAQNYDAVAPKLDGYHSTTYRLTATDTPTVFFVRNDTAGASTGTTNASVRSPANATTAPTRS</sequence>
<feature type="region of interest" description="Disordered" evidence="1">
    <location>
        <begin position="62"/>
        <end position="86"/>
    </location>
</feature>
<evidence type="ECO:0000313" key="2">
    <source>
        <dbReference type="EMBL" id="GAD52139.1"/>
    </source>
</evidence>
<feature type="compositionally biased region" description="Low complexity" evidence="1">
    <location>
        <begin position="62"/>
        <end position="72"/>
    </location>
</feature>
<dbReference type="EMBL" id="BATA01000015">
    <property type="protein sequence ID" value="GAD52139.1"/>
    <property type="molecule type" value="Genomic_DNA"/>
</dbReference>
<evidence type="ECO:0000256" key="1">
    <source>
        <dbReference type="SAM" id="MobiDB-lite"/>
    </source>
</evidence>
<dbReference type="AlphaFoldDB" id="U3A3B0"/>
<proteinExistence type="predicted"/>
<comment type="caution">
    <text evidence="2">The sequence shown here is derived from an EMBL/GenBank/DDBJ whole genome shotgun (WGS) entry which is preliminary data.</text>
</comment>
<name>U3A3B0_9EURY</name>
<reference evidence="2 3" key="1">
    <citation type="submission" date="2013-09" db="EMBL/GenBank/DDBJ databases">
        <title>Whole genome sequencing of Halarchaeum acidiphilum strain MH1-52-1.</title>
        <authorList>
            <person name="Shimane Y."/>
            <person name="Minegishi H."/>
            <person name="Nishi S."/>
            <person name="Echigo A."/>
            <person name="Shuto A."/>
            <person name="Konishi M."/>
            <person name="Ito T."/>
            <person name="Ohkuma M."/>
            <person name="Ohta Y."/>
            <person name="Nagano Y."/>
            <person name="Tsubouchi T."/>
            <person name="Mori K."/>
            <person name="Usui K."/>
            <person name="Kamekura M."/>
            <person name="Usami R."/>
            <person name="Takaki Y."/>
            <person name="Hatada Y."/>
        </authorList>
    </citation>
    <scope>NUCLEOTIDE SEQUENCE [LARGE SCALE GENOMIC DNA]</scope>
    <source>
        <strain evidence="2 3">JCM 16109</strain>
    </source>
</reference>